<dbReference type="EMBL" id="OX365936">
    <property type="protein sequence ID" value="CAI4065562.1"/>
    <property type="molecule type" value="Genomic_DNA"/>
</dbReference>
<keyword evidence="2" id="KW-0539">Nucleus</keyword>
<dbReference type="SUPFAM" id="SSF50729">
    <property type="entry name" value="PH domain-like"/>
    <property type="match status" value="1"/>
</dbReference>
<evidence type="ECO:0000256" key="3">
    <source>
        <dbReference type="SAM" id="MobiDB-lite"/>
    </source>
</evidence>
<dbReference type="InterPro" id="IPR011993">
    <property type="entry name" value="PH-like_dom_sf"/>
</dbReference>
<proteinExistence type="predicted"/>
<accession>A0ABN8WYT3</accession>
<dbReference type="PROSITE" id="PS50196">
    <property type="entry name" value="RANBD1"/>
    <property type="match status" value="1"/>
</dbReference>
<evidence type="ECO:0000313" key="6">
    <source>
        <dbReference type="Proteomes" id="UP001162085"/>
    </source>
</evidence>
<evidence type="ECO:0000259" key="4">
    <source>
        <dbReference type="PROSITE" id="PS50196"/>
    </source>
</evidence>
<feature type="compositionally biased region" description="Basic and acidic residues" evidence="3">
    <location>
        <begin position="75"/>
        <end position="102"/>
    </location>
</feature>
<sequence>MSESKIDSVVNEKPKAEQAAVEETIDELDKTPKRPREEAQDEEKEETSGKSEQSNDDDEKKTQDEEEASSHKKTKTDDTKTVDKQSSKDAGKVEDEERKDKFVFGAASNFGTGFGVSKGDTKNEKPTNAKSSSASDATTKKPFAFGSGLSFGSGFNILKSKNDNDTEDGKKVADDKEKVNSESEQRAKASEEPQDAAKPLKLQKQDIKSGEESEECIYQVNAKLYQLSKIEEGWKERGVGVIKVNKSKKDDEKTRIVMRSRGILKVILNIQLVKGFTVQKGFTGSLQSEKFIRLLALDDNGDPAQYAIKTGKKETTDELYNTIAKSVPK</sequence>
<dbReference type="Gene3D" id="2.30.29.30">
    <property type="entry name" value="Pleckstrin-homology domain (PH domain)/Phosphotyrosine-binding domain (PTB)"/>
    <property type="match status" value="1"/>
</dbReference>
<name>A0ABN8WYT3_SACUV</name>
<dbReference type="CDD" id="cd13180">
    <property type="entry name" value="RanBD_RanBP3"/>
    <property type="match status" value="1"/>
</dbReference>
<feature type="region of interest" description="Disordered" evidence="3">
    <location>
        <begin position="1"/>
        <end position="207"/>
    </location>
</feature>
<feature type="domain" description="RanBD1" evidence="4">
    <location>
        <begin position="199"/>
        <end position="329"/>
    </location>
</feature>
<feature type="compositionally biased region" description="Basic and acidic residues" evidence="3">
    <location>
        <begin position="160"/>
        <end position="191"/>
    </location>
</feature>
<dbReference type="PANTHER" id="PTHR23138:SF142">
    <property type="entry name" value="RAN-BINDING PROTEIN 3B-RELATED"/>
    <property type="match status" value="1"/>
</dbReference>
<dbReference type="InterPro" id="IPR000156">
    <property type="entry name" value="Ran_bind_dom"/>
</dbReference>
<comment type="subcellular location">
    <subcellularLocation>
        <location evidence="1">Nucleus</location>
    </subcellularLocation>
</comment>
<dbReference type="Pfam" id="PF00638">
    <property type="entry name" value="Ran_BP1"/>
    <property type="match status" value="1"/>
</dbReference>
<evidence type="ECO:0000313" key="5">
    <source>
        <dbReference type="EMBL" id="CAI4065562.1"/>
    </source>
</evidence>
<dbReference type="Proteomes" id="UP001162085">
    <property type="component" value="Chromosome 9"/>
</dbReference>
<evidence type="ECO:0000256" key="1">
    <source>
        <dbReference type="ARBA" id="ARBA00004123"/>
    </source>
</evidence>
<keyword evidence="6" id="KW-1185">Reference proteome</keyword>
<reference evidence="5" key="1">
    <citation type="submission" date="2022-10" db="EMBL/GenBank/DDBJ databases">
        <authorList>
            <person name="Byrne P K."/>
        </authorList>
    </citation>
    <scope>NUCLEOTIDE SEQUENCE</scope>
    <source>
        <strain evidence="5">ZP964</strain>
    </source>
</reference>
<evidence type="ECO:0000256" key="2">
    <source>
        <dbReference type="ARBA" id="ARBA00023242"/>
    </source>
</evidence>
<protein>
    <recommendedName>
        <fullName evidence="4">RanBD1 domain-containing protein</fullName>
    </recommendedName>
</protein>
<feature type="compositionally biased region" description="Low complexity" evidence="3">
    <location>
        <begin position="128"/>
        <end position="155"/>
    </location>
</feature>
<feature type="compositionally biased region" description="Basic and acidic residues" evidence="3">
    <location>
        <begin position="1"/>
        <end position="16"/>
    </location>
</feature>
<feature type="compositionally biased region" description="Basic and acidic residues" evidence="3">
    <location>
        <begin position="27"/>
        <end position="38"/>
    </location>
</feature>
<dbReference type="PANTHER" id="PTHR23138">
    <property type="entry name" value="RAN BINDING PROTEIN"/>
    <property type="match status" value="1"/>
</dbReference>
<gene>
    <name evidence="5" type="primary">SUVZ09G1010</name>
    <name evidence="5" type="ORF">SUVZ_09G1010</name>
</gene>
<organism evidence="5 6">
    <name type="scientific">Saccharomyces uvarum</name>
    <name type="common">Yeast</name>
    <name type="synonym">Saccharomyces bayanus var. uvarum</name>
    <dbReference type="NCBI Taxonomy" id="230603"/>
    <lineage>
        <taxon>Eukaryota</taxon>
        <taxon>Fungi</taxon>
        <taxon>Dikarya</taxon>
        <taxon>Ascomycota</taxon>
        <taxon>Saccharomycotina</taxon>
        <taxon>Saccharomycetes</taxon>
        <taxon>Saccharomycetales</taxon>
        <taxon>Saccharomycetaceae</taxon>
        <taxon>Saccharomyces</taxon>
    </lineage>
</organism>
<dbReference type="InterPro" id="IPR045255">
    <property type="entry name" value="RanBP1-like"/>
</dbReference>
<dbReference type="SMART" id="SM00160">
    <property type="entry name" value="RanBD"/>
    <property type="match status" value="1"/>
</dbReference>